<dbReference type="InterPro" id="IPR001034">
    <property type="entry name" value="DeoR_HTH"/>
</dbReference>
<dbReference type="Gene3D" id="1.10.10.10">
    <property type="entry name" value="Winged helix-like DNA-binding domain superfamily/Winged helix DNA-binding domain"/>
    <property type="match status" value="1"/>
</dbReference>
<evidence type="ECO:0000256" key="3">
    <source>
        <dbReference type="ARBA" id="ARBA00023125"/>
    </source>
</evidence>
<dbReference type="InterPro" id="IPR018356">
    <property type="entry name" value="Tscrpt_reg_HTH_DeoR_CS"/>
</dbReference>
<evidence type="ECO:0000256" key="1">
    <source>
        <dbReference type="ARBA" id="ARBA00022491"/>
    </source>
</evidence>
<dbReference type="InterPro" id="IPR050313">
    <property type="entry name" value="Carb_Metab_HTH_regulators"/>
</dbReference>
<dbReference type="SUPFAM" id="SSF46785">
    <property type="entry name" value="Winged helix' DNA-binding domain"/>
    <property type="match status" value="1"/>
</dbReference>
<dbReference type="HOGENOM" id="CLU_060699_2_1_6"/>
<dbReference type="Pfam" id="PF00455">
    <property type="entry name" value="DeoRC"/>
    <property type="match status" value="1"/>
</dbReference>
<dbReference type="PRINTS" id="PR00037">
    <property type="entry name" value="HTHLACR"/>
</dbReference>
<keyword evidence="2" id="KW-0805">Transcription regulation</keyword>
<gene>
    <name evidence="6" type="primary">agaR</name>
    <name evidence="6" type="ORF">EcWSU1_02200</name>
</gene>
<evidence type="ECO:0000259" key="5">
    <source>
        <dbReference type="PROSITE" id="PS51000"/>
    </source>
</evidence>
<keyword evidence="1" id="KW-0678">Repressor</keyword>
<feature type="domain" description="HTH deoR-type" evidence="5">
    <location>
        <begin position="10"/>
        <end position="65"/>
    </location>
</feature>
<name>G8LPI1_9ENTR</name>
<keyword evidence="4" id="KW-0804">Transcription</keyword>
<evidence type="ECO:0000256" key="4">
    <source>
        <dbReference type="ARBA" id="ARBA00023163"/>
    </source>
</evidence>
<dbReference type="Pfam" id="PF08220">
    <property type="entry name" value="HTH_DeoR"/>
    <property type="match status" value="1"/>
</dbReference>
<dbReference type="PROSITE" id="PS00894">
    <property type="entry name" value="HTH_DEOR_1"/>
    <property type="match status" value="1"/>
</dbReference>
<dbReference type="InterPro" id="IPR014036">
    <property type="entry name" value="DeoR-like_C"/>
</dbReference>
<dbReference type="KEGG" id="eec:EcWSU1_02200"/>
<dbReference type="SMART" id="SM00420">
    <property type="entry name" value="HTH_DEOR"/>
    <property type="match status" value="1"/>
</dbReference>
<dbReference type="PANTHER" id="PTHR30363:SF4">
    <property type="entry name" value="GLYCEROL-3-PHOSPHATE REGULON REPRESSOR"/>
    <property type="match status" value="1"/>
</dbReference>
<dbReference type="GO" id="GO:0003677">
    <property type="term" value="F:DNA binding"/>
    <property type="evidence" value="ECO:0007669"/>
    <property type="project" value="UniProtKB-KW"/>
</dbReference>
<dbReference type="Gene3D" id="3.40.50.1360">
    <property type="match status" value="1"/>
</dbReference>
<evidence type="ECO:0000313" key="7">
    <source>
        <dbReference type="Proteomes" id="UP000007838"/>
    </source>
</evidence>
<dbReference type="PANTHER" id="PTHR30363">
    <property type="entry name" value="HTH-TYPE TRANSCRIPTIONAL REGULATOR SRLR-RELATED"/>
    <property type="match status" value="1"/>
</dbReference>
<organism evidence="6 7">
    <name type="scientific">Enterobacter ludwigii</name>
    <dbReference type="NCBI Taxonomy" id="299767"/>
    <lineage>
        <taxon>Bacteria</taxon>
        <taxon>Pseudomonadati</taxon>
        <taxon>Pseudomonadota</taxon>
        <taxon>Gammaproteobacteria</taxon>
        <taxon>Enterobacterales</taxon>
        <taxon>Enterobacteriaceae</taxon>
        <taxon>Enterobacter</taxon>
        <taxon>Enterobacter cloacae complex</taxon>
    </lineage>
</organism>
<keyword evidence="3" id="KW-0238">DNA-binding</keyword>
<proteinExistence type="predicted"/>
<dbReference type="eggNOG" id="COG1349">
    <property type="taxonomic scope" value="Bacteria"/>
</dbReference>
<dbReference type="InterPro" id="IPR037171">
    <property type="entry name" value="NagB/RpiA_transferase-like"/>
</dbReference>
<sequence length="264" mass="28345">MQYQEFLMLTTQRKQLILEKLETEGQVQSKTLSTLFAVSEDTIRRDLRELAAEGRLQRVHGGALPSSSAIAPFAERKSVKMDAKKNVARKGAQLISDGQVVIIDGGTTTSELITFLPPDLKITVVTHSPGIALGLVEHPSIEVILIGGRLYKHSIVAVGAAAIEGIEKIHADLFFMGVTGIHPDAGLTTGDFEEASIKRAFSGRAAETVVLASPEKINTASSFVIGDLSLVNTIVVEDDTDRAWINAVKEKGVSVVMTSEPEKA</sequence>
<protein>
    <submittedName>
        <fullName evidence="6">Aga operon transcriptional repressor</fullName>
    </submittedName>
</protein>
<dbReference type="SMART" id="SM01134">
    <property type="entry name" value="DeoRC"/>
    <property type="match status" value="1"/>
</dbReference>
<dbReference type="InterPro" id="IPR036390">
    <property type="entry name" value="WH_DNA-bd_sf"/>
</dbReference>
<evidence type="ECO:0000256" key="2">
    <source>
        <dbReference type="ARBA" id="ARBA00023015"/>
    </source>
</evidence>
<dbReference type="GO" id="GO:0003700">
    <property type="term" value="F:DNA-binding transcription factor activity"/>
    <property type="evidence" value="ECO:0007669"/>
    <property type="project" value="InterPro"/>
</dbReference>
<reference evidence="6 7" key="1">
    <citation type="journal article" date="2011" name="Stand. Genomic Sci.">
        <title>Complete genome of the onion pathogen Enterobacter cloacae EcWSU1.</title>
        <authorList>
            <person name="Humann J.L."/>
            <person name="Wildung M."/>
            <person name="Cheng C.H."/>
            <person name="Lee T."/>
            <person name="Stewart J.E."/>
            <person name="Drew J.C."/>
            <person name="Triplett E.W."/>
            <person name="Main D."/>
            <person name="Schroeder B.K."/>
        </authorList>
    </citation>
    <scope>NUCLEOTIDE SEQUENCE [LARGE SCALE GENOMIC DNA]</scope>
    <source>
        <strain evidence="6 7">EcWSU1</strain>
    </source>
</reference>
<dbReference type="InterPro" id="IPR036388">
    <property type="entry name" value="WH-like_DNA-bd_sf"/>
</dbReference>
<dbReference type="EMBL" id="CP002886">
    <property type="protein sequence ID" value="AEW73636.1"/>
    <property type="molecule type" value="Genomic_DNA"/>
</dbReference>
<evidence type="ECO:0000313" key="6">
    <source>
        <dbReference type="EMBL" id="AEW73636.1"/>
    </source>
</evidence>
<dbReference type="Proteomes" id="UP000007838">
    <property type="component" value="Chromosome"/>
</dbReference>
<dbReference type="AlphaFoldDB" id="G8LPI1"/>
<dbReference type="PROSITE" id="PS51000">
    <property type="entry name" value="HTH_DEOR_2"/>
    <property type="match status" value="1"/>
</dbReference>
<dbReference type="SUPFAM" id="SSF100950">
    <property type="entry name" value="NagB/RpiA/CoA transferase-like"/>
    <property type="match status" value="1"/>
</dbReference>
<accession>G8LPI1</accession>